<dbReference type="CDD" id="cd24049">
    <property type="entry name" value="ASKHA_NBD_PilM"/>
    <property type="match status" value="1"/>
</dbReference>
<dbReference type="AlphaFoldDB" id="A0A1F6MHV2"/>
<dbReference type="Gene3D" id="3.30.420.40">
    <property type="match status" value="2"/>
</dbReference>
<sequence length="361" mass="39874">MFTNPFPNAFGLDMSDRSIKVVQLRRLRGRLPAYALVSAGAVRLPEGIIERGEIIEPEKTRTHIRELLAGEKKARKPIASKWVVASLPESQTFFKRLTIPKRGDQLLEDDVWEHAARHMPFDRDAYYLSWQAIPPIENEAETTDVVVGAAPKRVANSYTYLLESLGLGVIALESEALSLSRALIPEGAEEEDAMGILDIGATRANLIVSDYGMTQASIALPFSGDDLTAALSKKMDLSLDEAEQRKIDSGLDFKKTKGKAFHILATHIDQCAQHIKKAITFYDTHFENRHKISVLALTGGSAHLKNLDRVLALKLKMKVRLGNPWTNVSLKKSSRAPLDAPLLYATAVGLALRAVENPFAK</sequence>
<dbReference type="Proteomes" id="UP000177457">
    <property type="component" value="Unassembled WGS sequence"/>
</dbReference>
<gene>
    <name evidence="1" type="ORF">A3C90_01385</name>
</gene>
<dbReference type="Pfam" id="PF11104">
    <property type="entry name" value="PilM_2"/>
    <property type="match status" value="1"/>
</dbReference>
<dbReference type="PANTHER" id="PTHR32432:SF3">
    <property type="entry name" value="ETHANOLAMINE UTILIZATION PROTEIN EUTJ"/>
    <property type="match status" value="1"/>
</dbReference>
<evidence type="ECO:0008006" key="3">
    <source>
        <dbReference type="Google" id="ProtNLM"/>
    </source>
</evidence>
<accession>A0A1F6MHV2</accession>
<dbReference type="SUPFAM" id="SSF53067">
    <property type="entry name" value="Actin-like ATPase domain"/>
    <property type="match status" value="1"/>
</dbReference>
<dbReference type="EMBL" id="MFQE01000035">
    <property type="protein sequence ID" value="OGH71110.1"/>
    <property type="molecule type" value="Genomic_DNA"/>
</dbReference>
<dbReference type="InterPro" id="IPR043129">
    <property type="entry name" value="ATPase_NBD"/>
</dbReference>
<dbReference type="PANTHER" id="PTHR32432">
    <property type="entry name" value="CELL DIVISION PROTEIN FTSA-RELATED"/>
    <property type="match status" value="1"/>
</dbReference>
<protein>
    <recommendedName>
        <fullName evidence="3">SHS2 domain-containing protein</fullName>
    </recommendedName>
</protein>
<dbReference type="InterPro" id="IPR005883">
    <property type="entry name" value="PilM"/>
</dbReference>
<evidence type="ECO:0000313" key="2">
    <source>
        <dbReference type="Proteomes" id="UP000177457"/>
    </source>
</evidence>
<evidence type="ECO:0000313" key="1">
    <source>
        <dbReference type="EMBL" id="OGH71110.1"/>
    </source>
</evidence>
<comment type="caution">
    <text evidence="1">The sequence shown here is derived from an EMBL/GenBank/DDBJ whole genome shotgun (WGS) entry which is preliminary data.</text>
</comment>
<dbReference type="InterPro" id="IPR050696">
    <property type="entry name" value="FtsA/MreB"/>
</dbReference>
<reference evidence="1 2" key="1">
    <citation type="journal article" date="2016" name="Nat. Commun.">
        <title>Thousands of microbial genomes shed light on interconnected biogeochemical processes in an aquifer system.</title>
        <authorList>
            <person name="Anantharaman K."/>
            <person name="Brown C.T."/>
            <person name="Hug L.A."/>
            <person name="Sharon I."/>
            <person name="Castelle C.J."/>
            <person name="Probst A.J."/>
            <person name="Thomas B.C."/>
            <person name="Singh A."/>
            <person name="Wilkins M.J."/>
            <person name="Karaoz U."/>
            <person name="Brodie E.L."/>
            <person name="Williams K.H."/>
            <person name="Hubbard S.S."/>
            <person name="Banfield J.F."/>
        </authorList>
    </citation>
    <scope>NUCLEOTIDE SEQUENCE [LARGE SCALE GENOMIC DNA]</scope>
</reference>
<organism evidence="1 2">
    <name type="scientific">Candidatus Magasanikbacteria bacterium RIFCSPHIGHO2_02_FULL_51_14</name>
    <dbReference type="NCBI Taxonomy" id="1798683"/>
    <lineage>
        <taxon>Bacteria</taxon>
        <taxon>Candidatus Magasanikiibacteriota</taxon>
    </lineage>
</organism>
<dbReference type="PIRSF" id="PIRSF019169">
    <property type="entry name" value="PilM"/>
    <property type="match status" value="1"/>
</dbReference>
<dbReference type="Gene3D" id="3.30.1490.300">
    <property type="match status" value="1"/>
</dbReference>
<name>A0A1F6MHV2_9BACT</name>
<dbReference type="STRING" id="1798683.A3C90_01385"/>
<proteinExistence type="predicted"/>
<dbReference type="NCBIfam" id="TIGR01175">
    <property type="entry name" value="pilM"/>
    <property type="match status" value="1"/>
</dbReference>